<comment type="caution">
    <text evidence="2">The sequence shown here is derived from an EMBL/GenBank/DDBJ whole genome shotgun (WGS) entry which is preliminary data.</text>
</comment>
<reference evidence="2" key="1">
    <citation type="submission" date="2018-04" db="EMBL/GenBank/DDBJ databases">
        <title>Whole genome sequencing of Hypsizygus marmoreus.</title>
        <authorList>
            <person name="Choi I.-G."/>
            <person name="Min B."/>
            <person name="Kim J.-G."/>
            <person name="Kim S."/>
            <person name="Oh Y.-L."/>
            <person name="Kong W.-S."/>
            <person name="Park H."/>
            <person name="Jeong J."/>
            <person name="Song E.-S."/>
        </authorList>
    </citation>
    <scope>NUCLEOTIDE SEQUENCE [LARGE SCALE GENOMIC DNA]</scope>
    <source>
        <strain evidence="2">51987-8</strain>
    </source>
</reference>
<dbReference type="Proteomes" id="UP000076154">
    <property type="component" value="Unassembled WGS sequence"/>
</dbReference>
<dbReference type="EMBL" id="LUEZ02000047">
    <property type="protein sequence ID" value="RDB23167.1"/>
    <property type="molecule type" value="Genomic_DNA"/>
</dbReference>
<feature type="region of interest" description="Disordered" evidence="1">
    <location>
        <begin position="1"/>
        <end position="119"/>
    </location>
</feature>
<feature type="compositionally biased region" description="Acidic residues" evidence="1">
    <location>
        <begin position="15"/>
        <end position="33"/>
    </location>
</feature>
<feature type="non-terminal residue" evidence="2">
    <location>
        <position position="1"/>
    </location>
</feature>
<feature type="compositionally biased region" description="Basic and acidic residues" evidence="1">
    <location>
        <begin position="63"/>
        <end position="75"/>
    </location>
</feature>
<organism evidence="2 3">
    <name type="scientific">Hypsizygus marmoreus</name>
    <name type="common">White beech mushroom</name>
    <name type="synonym">Agaricus marmoreus</name>
    <dbReference type="NCBI Taxonomy" id="39966"/>
    <lineage>
        <taxon>Eukaryota</taxon>
        <taxon>Fungi</taxon>
        <taxon>Dikarya</taxon>
        <taxon>Basidiomycota</taxon>
        <taxon>Agaricomycotina</taxon>
        <taxon>Agaricomycetes</taxon>
        <taxon>Agaricomycetidae</taxon>
        <taxon>Agaricales</taxon>
        <taxon>Tricholomatineae</taxon>
        <taxon>Lyophyllaceae</taxon>
        <taxon>Hypsizygus</taxon>
    </lineage>
</organism>
<evidence type="ECO:0000313" key="2">
    <source>
        <dbReference type="EMBL" id="RDB23167.1"/>
    </source>
</evidence>
<keyword evidence="3" id="KW-1185">Reference proteome</keyword>
<proteinExistence type="predicted"/>
<name>A0A369JRI6_HYPMA</name>
<dbReference type="InParanoid" id="A0A369JRI6"/>
<dbReference type="AlphaFoldDB" id="A0A369JRI6"/>
<protein>
    <submittedName>
        <fullName evidence="2">Uncharacterized protein</fullName>
    </submittedName>
</protein>
<sequence>GNRKKPQKTWWSFDFPEDNKEEDGTPADEEEETLGWQGRGSERIPWNLDFSEEDEDGMASIRGDNDKRGEGRVADGADENDIVDQYLLGHPEGLASPPNQSIKIRPQNRPLQMQSGRDD</sequence>
<gene>
    <name evidence="2" type="ORF">Hypma_009672</name>
</gene>
<evidence type="ECO:0000313" key="3">
    <source>
        <dbReference type="Proteomes" id="UP000076154"/>
    </source>
</evidence>
<feature type="compositionally biased region" description="Polar residues" evidence="1">
    <location>
        <begin position="109"/>
        <end position="119"/>
    </location>
</feature>
<accession>A0A369JRI6</accession>
<evidence type="ECO:0000256" key="1">
    <source>
        <dbReference type="SAM" id="MobiDB-lite"/>
    </source>
</evidence>